<evidence type="ECO:0000256" key="7">
    <source>
        <dbReference type="ARBA" id="ARBA00023136"/>
    </source>
</evidence>
<feature type="region of interest" description="Disordered" evidence="9">
    <location>
        <begin position="479"/>
        <end position="501"/>
    </location>
</feature>
<dbReference type="GO" id="GO:0000139">
    <property type="term" value="C:Golgi membrane"/>
    <property type="evidence" value="ECO:0007669"/>
    <property type="project" value="UniProtKB-SubCell"/>
</dbReference>
<feature type="compositionally biased region" description="Acidic residues" evidence="9">
    <location>
        <begin position="481"/>
        <end position="494"/>
    </location>
</feature>
<dbReference type="Pfam" id="PF20671">
    <property type="entry name" value="COG3_C"/>
    <property type="match status" value="1"/>
</dbReference>
<dbReference type="PANTHER" id="PTHR13302">
    <property type="entry name" value="CONSERVED OLIGOMERIC GOLGI COMPLEX COMPONENT 3"/>
    <property type="match status" value="1"/>
</dbReference>
<organism evidence="12 13">
    <name type="scientific">Paramuricea clavata</name>
    <name type="common">Red gorgonian</name>
    <name type="synonym">Violescent sea-whip</name>
    <dbReference type="NCBI Taxonomy" id="317549"/>
    <lineage>
        <taxon>Eukaryota</taxon>
        <taxon>Metazoa</taxon>
        <taxon>Cnidaria</taxon>
        <taxon>Anthozoa</taxon>
        <taxon>Octocorallia</taxon>
        <taxon>Malacalcyonacea</taxon>
        <taxon>Plexauridae</taxon>
        <taxon>Paramuricea</taxon>
    </lineage>
</organism>
<evidence type="ECO:0000256" key="8">
    <source>
        <dbReference type="ARBA" id="ARBA00031339"/>
    </source>
</evidence>
<evidence type="ECO:0000259" key="10">
    <source>
        <dbReference type="Pfam" id="PF04136"/>
    </source>
</evidence>
<dbReference type="Proteomes" id="UP001152795">
    <property type="component" value="Unassembled WGS sequence"/>
</dbReference>
<evidence type="ECO:0000259" key="11">
    <source>
        <dbReference type="Pfam" id="PF20671"/>
    </source>
</evidence>
<dbReference type="InterPro" id="IPR048685">
    <property type="entry name" value="COG3_C"/>
</dbReference>
<dbReference type="GO" id="GO:0017119">
    <property type="term" value="C:Golgi transport complex"/>
    <property type="evidence" value="ECO:0007669"/>
    <property type="project" value="TreeGrafter"/>
</dbReference>
<feature type="region of interest" description="Disordered" evidence="9">
    <location>
        <begin position="45"/>
        <end position="73"/>
    </location>
</feature>
<evidence type="ECO:0000256" key="5">
    <source>
        <dbReference type="ARBA" id="ARBA00022927"/>
    </source>
</evidence>
<feature type="domain" description="Conserved oligomeric Golgi complex subunit 3 C-terminal" evidence="11">
    <location>
        <begin position="275"/>
        <end position="607"/>
    </location>
</feature>
<evidence type="ECO:0000256" key="3">
    <source>
        <dbReference type="ARBA" id="ARBA00020976"/>
    </source>
</evidence>
<reference evidence="12" key="1">
    <citation type="submission" date="2020-04" db="EMBL/GenBank/DDBJ databases">
        <authorList>
            <person name="Alioto T."/>
            <person name="Alioto T."/>
            <person name="Gomez Garrido J."/>
        </authorList>
    </citation>
    <scope>NUCLEOTIDE SEQUENCE</scope>
    <source>
        <strain evidence="12">A484AB</strain>
    </source>
</reference>
<evidence type="ECO:0000313" key="12">
    <source>
        <dbReference type="EMBL" id="CAB3989375.1"/>
    </source>
</evidence>
<evidence type="ECO:0000256" key="9">
    <source>
        <dbReference type="SAM" id="MobiDB-lite"/>
    </source>
</evidence>
<dbReference type="EMBL" id="CACRXK020001477">
    <property type="protein sequence ID" value="CAB3989375.1"/>
    <property type="molecule type" value="Genomic_DNA"/>
</dbReference>
<dbReference type="InterPro" id="IPR007265">
    <property type="entry name" value="COG_su3"/>
</dbReference>
<protein>
    <recommendedName>
        <fullName evidence="3">Conserved oligomeric Golgi complex subunit 3</fullName>
    </recommendedName>
    <alternativeName>
        <fullName evidence="8">Component of oligomeric Golgi complex 3</fullName>
    </alternativeName>
</protein>
<dbReference type="InterPro" id="IPR016159">
    <property type="entry name" value="Cullin_repeat-like_dom_sf"/>
</dbReference>
<dbReference type="SUPFAM" id="SSF74788">
    <property type="entry name" value="Cullin repeat-like"/>
    <property type="match status" value="1"/>
</dbReference>
<dbReference type="OrthoDB" id="296793at2759"/>
<evidence type="ECO:0000256" key="4">
    <source>
        <dbReference type="ARBA" id="ARBA00022448"/>
    </source>
</evidence>
<name>A0A6S7GCE2_PARCT</name>
<keyword evidence="4" id="KW-0813">Transport</keyword>
<keyword evidence="5" id="KW-0653">Protein transport</keyword>
<keyword evidence="6" id="KW-0333">Golgi apparatus</keyword>
<evidence type="ECO:0000256" key="1">
    <source>
        <dbReference type="ARBA" id="ARBA00004395"/>
    </source>
</evidence>
<dbReference type="PANTHER" id="PTHR13302:SF8">
    <property type="entry name" value="CONSERVED OLIGOMERIC GOLGI COMPLEX SUBUNIT 3"/>
    <property type="match status" value="1"/>
</dbReference>
<comment type="similarity">
    <text evidence="2">Belongs to the COG3 family.</text>
</comment>
<dbReference type="InterPro" id="IPR048320">
    <property type="entry name" value="COG3_N"/>
</dbReference>
<evidence type="ECO:0000313" key="13">
    <source>
        <dbReference type="Proteomes" id="UP001152795"/>
    </source>
</evidence>
<evidence type="ECO:0000256" key="2">
    <source>
        <dbReference type="ARBA" id="ARBA00009936"/>
    </source>
</evidence>
<evidence type="ECO:0000256" key="6">
    <source>
        <dbReference type="ARBA" id="ARBA00023034"/>
    </source>
</evidence>
<gene>
    <name evidence="12" type="ORF">PACLA_8A044995</name>
</gene>
<dbReference type="GO" id="GO:0006886">
    <property type="term" value="P:intracellular protein transport"/>
    <property type="evidence" value="ECO:0007669"/>
    <property type="project" value="InterPro"/>
</dbReference>
<feature type="domain" description="Conserved oligomeric Golgi complex subunit 3 N-terminal" evidence="10">
    <location>
        <begin position="113"/>
        <end position="255"/>
    </location>
</feature>
<dbReference type="GO" id="GO:0006891">
    <property type="term" value="P:intra-Golgi vesicle-mediated transport"/>
    <property type="evidence" value="ECO:0007669"/>
    <property type="project" value="TreeGrafter"/>
</dbReference>
<keyword evidence="7" id="KW-0472">Membrane</keyword>
<dbReference type="Pfam" id="PF04136">
    <property type="entry name" value="COG3_N"/>
    <property type="match status" value="1"/>
</dbReference>
<keyword evidence="13" id="KW-1185">Reference proteome</keyword>
<accession>A0A6S7GCE2</accession>
<comment type="subcellular location">
    <subcellularLocation>
        <location evidence="1">Golgi apparatus membrane</location>
        <topology evidence="1">Peripheral membrane protein</topology>
    </subcellularLocation>
</comment>
<sequence>MASFPKDVRERLSLWDAKEGSLSPLTDEEKDSVLLLTAYSSNRSIPSELPEKDVSSLPSKRTHGETSEGKSSVDISDIDLGSAKVENAQQFFTWFAQVESQMEREQESSYHAYSEQLKQYRDHCDVILNEITEALRYLQDLQKQHLFVSTKTGALHEACEQLLQDQTQLVQMAESISHKLSYFNALEQIKQKLNTPTLSVTNDSFVPMLSRLDECIEYIRSNQHFKESQTYLVRYNQCLNEALNLVKTHVIDLFKYATAQVTASRNETSSTDGSFALFYGKFRTNAPRIKSLMEQIEHRLTVSSEYTSLLKDCHEFYFTQRYQLLAPCISDTVEKIIKQHQRNTCALVRNGCSLLVRVSQDEYQLYFHFFTQPSHALHTLLENFCTILYDAFRPLIIHMNHMETLTELCSILKVEMLEDHVRQKGDELLAFGIVIAQMLEDVQERLVYRAQTYIQTDIQNYSPSPGDLAYPDKLMIKTGDDESEEEDEKEGDQEEAGKKKKKKSSFELPAALVDLQGMWYPTVRRTLVCLSKLYRCISKETFEGLSQEALSVCISTLKLASSQISTKTGAINGHLFLIKHLLILREQIAPFDVDFTVRELSLDFSNMRTAAYGLLSKSARLFSLNSNNALLEFLLEGGPQVVESYVDSKKEVDNELKVVCEQFIESISNSLIAPVKDFLSKTNVIQKLAEEEGKDVKSLLKHQHFAKPENVRRLVSESYMLLKSKIPSTSQIMSLYLANKDTEYILFKPVKGNVLENYKQLNQLIVDTYNEENQKIIGCPTTQQISLLLSIS</sequence>
<dbReference type="GO" id="GO:0005801">
    <property type="term" value="C:cis-Golgi network"/>
    <property type="evidence" value="ECO:0007669"/>
    <property type="project" value="InterPro"/>
</dbReference>
<comment type="caution">
    <text evidence="12">The sequence shown here is derived from an EMBL/GenBank/DDBJ whole genome shotgun (WGS) entry which is preliminary data.</text>
</comment>
<proteinExistence type="inferred from homology"/>
<dbReference type="GO" id="GO:0007030">
    <property type="term" value="P:Golgi organization"/>
    <property type="evidence" value="ECO:0007669"/>
    <property type="project" value="TreeGrafter"/>
</dbReference>
<dbReference type="AlphaFoldDB" id="A0A6S7GCE2"/>